<protein>
    <submittedName>
        <fullName evidence="4">N-acetyltransferase</fullName>
        <ecNumber evidence="4">2.3.1.-</ecNumber>
    </submittedName>
</protein>
<gene>
    <name evidence="4" type="ORF">ACFSBH_05075</name>
</gene>
<dbReference type="Gene3D" id="3.40.630.30">
    <property type="match status" value="1"/>
</dbReference>
<accession>A0ABW4HPM2</accession>
<dbReference type="CDD" id="cd04301">
    <property type="entry name" value="NAT_SF"/>
    <property type="match status" value="1"/>
</dbReference>
<evidence type="ECO:0000256" key="1">
    <source>
        <dbReference type="ARBA" id="ARBA00022679"/>
    </source>
</evidence>
<keyword evidence="1 4" id="KW-0808">Transferase</keyword>
<dbReference type="PANTHER" id="PTHR43800">
    <property type="entry name" value="PEPTIDYL-LYSINE N-ACETYLTRANSFERASE YJAB"/>
    <property type="match status" value="1"/>
</dbReference>
<dbReference type="InterPro" id="IPR016181">
    <property type="entry name" value="Acyl_CoA_acyltransferase"/>
</dbReference>
<dbReference type="NCBIfam" id="NF007853">
    <property type="entry name" value="PRK10562.1"/>
    <property type="match status" value="1"/>
</dbReference>
<dbReference type="PROSITE" id="PS51186">
    <property type="entry name" value="GNAT"/>
    <property type="match status" value="1"/>
</dbReference>
<dbReference type="Pfam" id="PF13673">
    <property type="entry name" value="Acetyltransf_10"/>
    <property type="match status" value="1"/>
</dbReference>
<proteinExistence type="predicted"/>
<feature type="domain" description="N-acetyltransferase" evidence="3">
    <location>
        <begin position="1"/>
        <end position="143"/>
    </location>
</feature>
<dbReference type="Proteomes" id="UP001597221">
    <property type="component" value="Unassembled WGS sequence"/>
</dbReference>
<keyword evidence="2 4" id="KW-0012">Acyltransferase</keyword>
<dbReference type="GO" id="GO:0016746">
    <property type="term" value="F:acyltransferase activity"/>
    <property type="evidence" value="ECO:0007669"/>
    <property type="project" value="UniProtKB-KW"/>
</dbReference>
<sequence length="143" mass="17206">MVIRKYNKTEVNTLLKIWYEGSVIAHDFIDKDYWKSKQTDMREAYLPMSETYVISNEKEINGFISMVDDYLAALFIDVKHQGEGYGKRLLNFIKDRRKNIQLKVYKKNRNAVDFYLRNGFVIKEELIDEQTAEEEFLMEWERV</sequence>
<evidence type="ECO:0000313" key="4">
    <source>
        <dbReference type="EMBL" id="MFD1607022.1"/>
    </source>
</evidence>
<dbReference type="RefSeq" id="WP_251511802.1">
    <property type="nucleotide sequence ID" value="NZ_JAMBON010000003.1"/>
</dbReference>
<dbReference type="SUPFAM" id="SSF55729">
    <property type="entry name" value="Acyl-CoA N-acyltransferases (Nat)"/>
    <property type="match status" value="1"/>
</dbReference>
<evidence type="ECO:0000313" key="5">
    <source>
        <dbReference type="Proteomes" id="UP001597221"/>
    </source>
</evidence>
<dbReference type="InterPro" id="IPR000182">
    <property type="entry name" value="GNAT_dom"/>
</dbReference>
<dbReference type="EC" id="2.3.1.-" evidence="4"/>
<organism evidence="4 5">
    <name type="scientific">Oceanobacillus luteolus</name>
    <dbReference type="NCBI Taxonomy" id="1274358"/>
    <lineage>
        <taxon>Bacteria</taxon>
        <taxon>Bacillati</taxon>
        <taxon>Bacillota</taxon>
        <taxon>Bacilli</taxon>
        <taxon>Bacillales</taxon>
        <taxon>Bacillaceae</taxon>
        <taxon>Oceanobacillus</taxon>
    </lineage>
</organism>
<dbReference type="EMBL" id="JBHUDE010000018">
    <property type="protein sequence ID" value="MFD1607022.1"/>
    <property type="molecule type" value="Genomic_DNA"/>
</dbReference>
<evidence type="ECO:0000259" key="3">
    <source>
        <dbReference type="PROSITE" id="PS51186"/>
    </source>
</evidence>
<name>A0ABW4HPM2_9BACI</name>
<reference evidence="5" key="1">
    <citation type="journal article" date="2019" name="Int. J. Syst. Evol. Microbiol.">
        <title>The Global Catalogue of Microorganisms (GCM) 10K type strain sequencing project: providing services to taxonomists for standard genome sequencing and annotation.</title>
        <authorList>
            <consortium name="The Broad Institute Genomics Platform"/>
            <consortium name="The Broad Institute Genome Sequencing Center for Infectious Disease"/>
            <person name="Wu L."/>
            <person name="Ma J."/>
        </authorList>
    </citation>
    <scope>NUCLEOTIDE SEQUENCE [LARGE SCALE GENOMIC DNA]</scope>
    <source>
        <strain evidence="5">CGMCC 1.12376</strain>
    </source>
</reference>
<evidence type="ECO:0000256" key="2">
    <source>
        <dbReference type="ARBA" id="ARBA00023315"/>
    </source>
</evidence>
<comment type="caution">
    <text evidence="4">The sequence shown here is derived from an EMBL/GenBank/DDBJ whole genome shotgun (WGS) entry which is preliminary data.</text>
</comment>
<keyword evidence="5" id="KW-1185">Reference proteome</keyword>
<dbReference type="PANTHER" id="PTHR43800:SF1">
    <property type="entry name" value="PEPTIDYL-LYSINE N-ACETYLTRANSFERASE YJAB"/>
    <property type="match status" value="1"/>
</dbReference>